<accession>A0AAV9N780</accession>
<evidence type="ECO:0000259" key="5">
    <source>
        <dbReference type="SMART" id="SM00249"/>
    </source>
</evidence>
<dbReference type="InterPro" id="IPR001965">
    <property type="entry name" value="Znf_PHD"/>
</dbReference>
<reference evidence="6 7" key="1">
    <citation type="submission" date="2023-08" db="EMBL/GenBank/DDBJ databases">
        <title>Black Yeasts Isolated from many extreme environments.</title>
        <authorList>
            <person name="Coleine C."/>
            <person name="Stajich J.E."/>
            <person name="Selbmann L."/>
        </authorList>
    </citation>
    <scope>NUCLEOTIDE SEQUENCE [LARGE SCALE GENOMIC DNA]</scope>
    <source>
        <strain evidence="6 7">CCFEE 5792</strain>
    </source>
</reference>
<feature type="region of interest" description="Disordered" evidence="4">
    <location>
        <begin position="391"/>
        <end position="449"/>
    </location>
</feature>
<dbReference type="RefSeq" id="XP_064705180.1">
    <property type="nucleotide sequence ID" value="XM_064847459.1"/>
</dbReference>
<dbReference type="CDD" id="cd15534">
    <property type="entry name" value="PHD2_PHF12_Rco1"/>
    <property type="match status" value="1"/>
</dbReference>
<keyword evidence="1" id="KW-0479">Metal-binding</keyword>
<dbReference type="EMBL" id="JAVRRD010000017">
    <property type="protein sequence ID" value="KAK5050594.1"/>
    <property type="molecule type" value="Genomic_DNA"/>
</dbReference>
<name>A0AAV9N780_9EURO</name>
<dbReference type="GeneID" id="89972059"/>
<keyword evidence="3" id="KW-0862">Zinc</keyword>
<evidence type="ECO:0000313" key="6">
    <source>
        <dbReference type="EMBL" id="KAK5050594.1"/>
    </source>
</evidence>
<evidence type="ECO:0000256" key="2">
    <source>
        <dbReference type="ARBA" id="ARBA00022771"/>
    </source>
</evidence>
<evidence type="ECO:0000313" key="7">
    <source>
        <dbReference type="Proteomes" id="UP001358417"/>
    </source>
</evidence>
<keyword evidence="2" id="KW-0863">Zinc-finger</keyword>
<feature type="domain" description="Zinc finger PHD-type" evidence="5">
    <location>
        <begin position="110"/>
        <end position="164"/>
    </location>
</feature>
<dbReference type="SMART" id="SM00249">
    <property type="entry name" value="PHD"/>
    <property type="match status" value="1"/>
</dbReference>
<dbReference type="SUPFAM" id="SSF57903">
    <property type="entry name" value="FYVE/PHD zinc finger"/>
    <property type="match status" value="1"/>
</dbReference>
<comment type="caution">
    <text evidence="6">The sequence shown here is derived from an EMBL/GenBank/DDBJ whole genome shotgun (WGS) entry which is preliminary data.</text>
</comment>
<keyword evidence="7" id="KW-1185">Reference proteome</keyword>
<dbReference type="InterPro" id="IPR052819">
    <property type="entry name" value="Chromatin_regulatory_protein"/>
</dbReference>
<dbReference type="AlphaFoldDB" id="A0AAV9N780"/>
<evidence type="ECO:0000256" key="3">
    <source>
        <dbReference type="ARBA" id="ARBA00022833"/>
    </source>
</evidence>
<proteinExistence type="predicted"/>
<sequence length="449" mass="50351">MTKPPLNPDEEVDGEWYCPQCVARQTKGVPHPSGLLGWVVRRVDDTIPKAFSLPSDVRQYFEGVRTGDEGEYEEFGQPRTQNNALKMNRAGFFEEPNYKETRDSKGNLRLCYRCGLTTNGRDIIPCDFCPAKWHLDCTDPPLAVPPRRRGDDKPSSSWRCPLHTEHDLAAISRQVEAVPGALGRIPKLRKPKNAVPLDVEFARGHRNNGIIDVELMPDEISFDKTKEVRMEGKIYRIPEKAIRLDFIDRVKRSWYEDHSFPQQLGGPKIIRSKKYRPDGVVLHHPPNVTLIKTQEPEFWTGTHALAVTETARANAMLRNRSIKEQQAVLHLAEMSQKGIDGYSGDALAELTNQLVSEAPPEVTESAEQDEVDKLLQLQELINRRLNLLNHGSVSAPSTSNRGSVASVNDAVSPKTKPVEPPTEELYVNGDSPKSYASGNEADNEMHLSP</sequence>
<dbReference type="InterPro" id="IPR013083">
    <property type="entry name" value="Znf_RING/FYVE/PHD"/>
</dbReference>
<feature type="compositionally biased region" description="Polar residues" evidence="4">
    <location>
        <begin position="391"/>
        <end position="406"/>
    </location>
</feature>
<gene>
    <name evidence="6" type="ORF">LTR84_003876</name>
</gene>
<protein>
    <recommendedName>
        <fullName evidence="5">Zinc finger PHD-type domain-containing protein</fullName>
    </recommendedName>
</protein>
<dbReference type="Proteomes" id="UP001358417">
    <property type="component" value="Unassembled WGS sequence"/>
</dbReference>
<dbReference type="PANTHER" id="PTHR47636:SF1">
    <property type="entry name" value="TRANSCRIPTIONAL REGULATORY PROTEIN RCO1"/>
    <property type="match status" value="1"/>
</dbReference>
<dbReference type="GO" id="GO:0006357">
    <property type="term" value="P:regulation of transcription by RNA polymerase II"/>
    <property type="evidence" value="ECO:0007669"/>
    <property type="project" value="TreeGrafter"/>
</dbReference>
<dbReference type="Gene3D" id="3.30.40.10">
    <property type="entry name" value="Zinc/RING finger domain, C3HC4 (zinc finger)"/>
    <property type="match status" value="1"/>
</dbReference>
<organism evidence="6 7">
    <name type="scientific">Exophiala bonariae</name>
    <dbReference type="NCBI Taxonomy" id="1690606"/>
    <lineage>
        <taxon>Eukaryota</taxon>
        <taxon>Fungi</taxon>
        <taxon>Dikarya</taxon>
        <taxon>Ascomycota</taxon>
        <taxon>Pezizomycotina</taxon>
        <taxon>Eurotiomycetes</taxon>
        <taxon>Chaetothyriomycetidae</taxon>
        <taxon>Chaetothyriales</taxon>
        <taxon>Herpotrichiellaceae</taxon>
        <taxon>Exophiala</taxon>
    </lineage>
</organism>
<evidence type="ECO:0000256" key="4">
    <source>
        <dbReference type="SAM" id="MobiDB-lite"/>
    </source>
</evidence>
<dbReference type="InterPro" id="IPR011011">
    <property type="entry name" value="Znf_FYVE_PHD"/>
</dbReference>
<evidence type="ECO:0000256" key="1">
    <source>
        <dbReference type="ARBA" id="ARBA00022723"/>
    </source>
</evidence>
<dbReference type="GO" id="GO:0008270">
    <property type="term" value="F:zinc ion binding"/>
    <property type="evidence" value="ECO:0007669"/>
    <property type="project" value="UniProtKB-KW"/>
</dbReference>
<dbReference type="GO" id="GO:0032221">
    <property type="term" value="C:Rpd3S complex"/>
    <property type="evidence" value="ECO:0007669"/>
    <property type="project" value="TreeGrafter"/>
</dbReference>
<dbReference type="PANTHER" id="PTHR47636">
    <property type="entry name" value="TRANSCRIPTIONAL REGULATORY PROTEIN RCO1"/>
    <property type="match status" value="1"/>
</dbReference>